<dbReference type="PaxDb" id="121845-A0A1S3D2X9"/>
<dbReference type="STRING" id="121845.A0A1S3D2X9"/>
<dbReference type="GeneID" id="103510269"/>
<gene>
    <name evidence="7" type="primary">LOC103510269</name>
</gene>
<dbReference type="Gene3D" id="3.30.479.30">
    <property type="entry name" value="Band 7 domain"/>
    <property type="match status" value="1"/>
</dbReference>
<dbReference type="InterPro" id="IPR036013">
    <property type="entry name" value="Band_7/SPFH_dom_sf"/>
</dbReference>
<organism evidence="6 7">
    <name type="scientific">Diaphorina citri</name>
    <name type="common">Asian citrus psyllid</name>
    <dbReference type="NCBI Taxonomy" id="121845"/>
    <lineage>
        <taxon>Eukaryota</taxon>
        <taxon>Metazoa</taxon>
        <taxon>Ecdysozoa</taxon>
        <taxon>Arthropoda</taxon>
        <taxon>Hexapoda</taxon>
        <taxon>Insecta</taxon>
        <taxon>Pterygota</taxon>
        <taxon>Neoptera</taxon>
        <taxon>Paraneoptera</taxon>
        <taxon>Hemiptera</taxon>
        <taxon>Sternorrhyncha</taxon>
        <taxon>Psylloidea</taxon>
        <taxon>Psyllidae</taxon>
        <taxon>Diaphorininae</taxon>
        <taxon>Diaphorina</taxon>
    </lineage>
</organism>
<keyword evidence="3 4" id="KW-0472">Membrane</keyword>
<dbReference type="PANTHER" id="PTHR10264:SF127">
    <property type="entry name" value="PODOCIN"/>
    <property type="match status" value="1"/>
</dbReference>
<dbReference type="InterPro" id="IPR043202">
    <property type="entry name" value="Band-7_stomatin-like"/>
</dbReference>
<evidence type="ECO:0000313" key="6">
    <source>
        <dbReference type="Proteomes" id="UP000079169"/>
    </source>
</evidence>
<dbReference type="SMART" id="SM00244">
    <property type="entry name" value="PHB"/>
    <property type="match status" value="1"/>
</dbReference>
<reference evidence="7" key="1">
    <citation type="submission" date="2025-08" db="UniProtKB">
        <authorList>
            <consortium name="RefSeq"/>
        </authorList>
    </citation>
    <scope>IDENTIFICATION</scope>
</reference>
<name>A0A1S3D2X9_DIACI</name>
<feature type="domain" description="Band 7" evidence="5">
    <location>
        <begin position="74"/>
        <end position="233"/>
    </location>
</feature>
<dbReference type="PANTHER" id="PTHR10264">
    <property type="entry name" value="BAND 7 PROTEIN-RELATED"/>
    <property type="match status" value="1"/>
</dbReference>
<dbReference type="Proteomes" id="UP000079169">
    <property type="component" value="Unplaced"/>
</dbReference>
<accession>A0A1S3D2X9</accession>
<dbReference type="InterPro" id="IPR001972">
    <property type="entry name" value="Stomatin_HflK_fam"/>
</dbReference>
<dbReference type="OMA" id="KHETRIV"/>
<dbReference type="InterPro" id="IPR018080">
    <property type="entry name" value="Band_7/stomatin-like_CS"/>
</dbReference>
<dbReference type="AlphaFoldDB" id="A0A1S3D2X9"/>
<dbReference type="GO" id="GO:0005886">
    <property type="term" value="C:plasma membrane"/>
    <property type="evidence" value="ECO:0007669"/>
    <property type="project" value="InterPro"/>
</dbReference>
<keyword evidence="6" id="KW-1185">Reference proteome</keyword>
<evidence type="ECO:0000256" key="3">
    <source>
        <dbReference type="ARBA" id="ARBA00023136"/>
    </source>
</evidence>
<evidence type="ECO:0000259" key="5">
    <source>
        <dbReference type="SMART" id="SM00244"/>
    </source>
</evidence>
<dbReference type="InterPro" id="IPR001107">
    <property type="entry name" value="Band_7"/>
</dbReference>
<evidence type="ECO:0000313" key="7">
    <source>
        <dbReference type="RefSeq" id="XP_008473144.1"/>
    </source>
</evidence>
<dbReference type="PRINTS" id="PR00721">
    <property type="entry name" value="STOMATIN"/>
</dbReference>
<comment type="similarity">
    <text evidence="2">Belongs to the band 7/mec-2 family.</text>
</comment>
<proteinExistence type="inferred from homology"/>
<dbReference type="Gene3D" id="6.10.250.2090">
    <property type="match status" value="1"/>
</dbReference>
<dbReference type="PROSITE" id="PS01270">
    <property type="entry name" value="BAND_7"/>
    <property type="match status" value="1"/>
</dbReference>
<comment type="subcellular location">
    <subcellularLocation>
        <location evidence="1">Membrane</location>
    </subcellularLocation>
</comment>
<keyword evidence="4" id="KW-1133">Transmembrane helix</keyword>
<feature type="transmembrane region" description="Helical" evidence="4">
    <location>
        <begin position="59"/>
        <end position="79"/>
    </location>
</feature>
<evidence type="ECO:0000256" key="1">
    <source>
        <dbReference type="ARBA" id="ARBA00004370"/>
    </source>
</evidence>
<dbReference type="Pfam" id="PF01145">
    <property type="entry name" value="Band_7"/>
    <property type="match status" value="1"/>
</dbReference>
<keyword evidence="4" id="KW-0812">Transmembrane</keyword>
<protein>
    <submittedName>
        <fullName evidence="7">Band 7 protein AGAP004871-like isoform X1</fullName>
    </submittedName>
</protein>
<dbReference type="FunFam" id="3.30.479.30:FF:000002">
    <property type="entry name" value="band 7 protein AGAP004871"/>
    <property type="match status" value="1"/>
</dbReference>
<dbReference type="RefSeq" id="XP_008473144.1">
    <property type="nucleotide sequence ID" value="XM_008474922.2"/>
</dbReference>
<evidence type="ECO:0000256" key="4">
    <source>
        <dbReference type="SAM" id="Phobius"/>
    </source>
</evidence>
<dbReference type="KEGG" id="dci:103510269"/>
<sequence>MMHEMSDSRDDMMETEINNHAIVVTNDVAHNNKDRQKIFGADNADPSDAGICGSLMTGLSWFLVGITLPFSLFVCFKVVQEYERAVIFRLGRLVSGGAKGPGIFFILPCMDSYVCVDLRTRTYDVPPQEVLTKDSVTVSVDAVVYYRVSNATISVANVANAHHSTKLLAQTTLRNVMGTRPLHEILSEREAISNTMQLALDEATEDWGIKVERVEIKDVRLPVQLQRAMAAEAEATREARAKVIAAEGEHKASRALREASEVISDSPAALQLRYLQVRNWK</sequence>
<evidence type="ECO:0000256" key="2">
    <source>
        <dbReference type="ARBA" id="ARBA00008164"/>
    </source>
</evidence>
<dbReference type="SUPFAM" id="SSF117892">
    <property type="entry name" value="Band 7/SPFH domain"/>
    <property type="match status" value="1"/>
</dbReference>